<reference evidence="5 6" key="2">
    <citation type="submission" date="2019-01" db="EMBL/GenBank/DDBJ databases">
        <title>Tautonia sociabilis, a novel thermotolerant planctomycete of Isosphaeraceae family, isolated from a 4000 m deep subterranean habitat.</title>
        <authorList>
            <person name="Kovaleva O.L."/>
            <person name="Elcheninov A.G."/>
            <person name="Van Heerden E."/>
            <person name="Toshchakov S.V."/>
            <person name="Novikov A."/>
            <person name="Bonch-Osmolovskaya E.A."/>
            <person name="Kublanov I.V."/>
        </authorList>
    </citation>
    <scope>NUCLEOTIDE SEQUENCE [LARGE SCALE GENOMIC DNA]</scope>
    <source>
        <strain evidence="5 6">GM2012</strain>
    </source>
</reference>
<sequence>MTIPYPAADRISPVTRPLLSPSRLPWPRGLPLRLEGVRLSRGATTILNGVDLDIPADRRLLLLGPSGAGKSTLLRLLNRLDDPDSGRILLGDLPLPSLPVRLLRRAIAVVPQDPLPLPGSIRDNLLAPSEFAGLKPPPDAELALALDEFGLNPSWLDRDASALSGGERRRLAIAVSLQTSPEILALDEPTAALDPASSRRLVEAIDRRVRADALRTIVVTHDRRLAPILGDVAVVLDAGRVVDLGPTLDVLRRADPLAWGSDAPLDGQEPLP</sequence>
<dbReference type="GO" id="GO:0016887">
    <property type="term" value="F:ATP hydrolysis activity"/>
    <property type="evidence" value="ECO:0007669"/>
    <property type="project" value="InterPro"/>
</dbReference>
<dbReference type="PROSITE" id="PS00211">
    <property type="entry name" value="ABC_TRANSPORTER_1"/>
    <property type="match status" value="1"/>
</dbReference>
<dbReference type="EMBL" id="RYZH01000011">
    <property type="protein sequence ID" value="RUL88335.1"/>
    <property type="molecule type" value="Genomic_DNA"/>
</dbReference>
<name>A0A432MMK6_9BACT</name>
<protein>
    <submittedName>
        <fullName evidence="5">ATP-binding cassette domain-containing protein</fullName>
    </submittedName>
</protein>
<dbReference type="RefSeq" id="WP_126724662.1">
    <property type="nucleotide sequence ID" value="NZ_RYZH01000011.1"/>
</dbReference>
<dbReference type="SMART" id="SM00382">
    <property type="entry name" value="AAA"/>
    <property type="match status" value="1"/>
</dbReference>
<evidence type="ECO:0000313" key="6">
    <source>
        <dbReference type="Proteomes" id="UP000280296"/>
    </source>
</evidence>
<dbReference type="PROSITE" id="PS50893">
    <property type="entry name" value="ABC_TRANSPORTER_2"/>
    <property type="match status" value="1"/>
</dbReference>
<dbReference type="PANTHER" id="PTHR43423:SF1">
    <property type="entry name" value="ABC TRANSPORTER I FAMILY MEMBER 17"/>
    <property type="match status" value="1"/>
</dbReference>
<keyword evidence="3 5" id="KW-0067">ATP-binding</keyword>
<keyword evidence="1" id="KW-0813">Transport</keyword>
<dbReference type="AlphaFoldDB" id="A0A432MMK6"/>
<feature type="domain" description="ABC transporter" evidence="4">
    <location>
        <begin position="32"/>
        <end position="263"/>
    </location>
</feature>
<dbReference type="GO" id="GO:0005524">
    <property type="term" value="F:ATP binding"/>
    <property type="evidence" value="ECO:0007669"/>
    <property type="project" value="UniProtKB-KW"/>
</dbReference>
<gene>
    <name evidence="5" type="ORF">TsocGM_07355</name>
</gene>
<keyword evidence="2" id="KW-0547">Nucleotide-binding</keyword>
<dbReference type="Pfam" id="PF00005">
    <property type="entry name" value="ABC_tran"/>
    <property type="match status" value="1"/>
</dbReference>
<reference evidence="5 6" key="1">
    <citation type="submission" date="2018-12" db="EMBL/GenBank/DDBJ databases">
        <authorList>
            <person name="Toschakov S.V."/>
        </authorList>
    </citation>
    <scope>NUCLEOTIDE SEQUENCE [LARGE SCALE GENOMIC DNA]</scope>
    <source>
        <strain evidence="5 6">GM2012</strain>
    </source>
</reference>
<accession>A0A432MMK6</accession>
<dbReference type="InterPro" id="IPR027417">
    <property type="entry name" value="P-loop_NTPase"/>
</dbReference>
<evidence type="ECO:0000259" key="4">
    <source>
        <dbReference type="PROSITE" id="PS50893"/>
    </source>
</evidence>
<evidence type="ECO:0000313" key="5">
    <source>
        <dbReference type="EMBL" id="RUL88335.1"/>
    </source>
</evidence>
<dbReference type="InterPro" id="IPR017871">
    <property type="entry name" value="ABC_transporter-like_CS"/>
</dbReference>
<dbReference type="PANTHER" id="PTHR43423">
    <property type="entry name" value="ABC TRANSPORTER I FAMILY MEMBER 17"/>
    <property type="match status" value="1"/>
</dbReference>
<keyword evidence="6" id="KW-1185">Reference proteome</keyword>
<dbReference type="Gene3D" id="3.40.50.300">
    <property type="entry name" value="P-loop containing nucleotide triphosphate hydrolases"/>
    <property type="match status" value="1"/>
</dbReference>
<evidence type="ECO:0000256" key="3">
    <source>
        <dbReference type="ARBA" id="ARBA00022840"/>
    </source>
</evidence>
<dbReference type="OrthoDB" id="9785080at2"/>
<dbReference type="InterPro" id="IPR003593">
    <property type="entry name" value="AAA+_ATPase"/>
</dbReference>
<evidence type="ECO:0000256" key="1">
    <source>
        <dbReference type="ARBA" id="ARBA00022448"/>
    </source>
</evidence>
<dbReference type="Proteomes" id="UP000280296">
    <property type="component" value="Unassembled WGS sequence"/>
</dbReference>
<organism evidence="5 6">
    <name type="scientific">Tautonia sociabilis</name>
    <dbReference type="NCBI Taxonomy" id="2080755"/>
    <lineage>
        <taxon>Bacteria</taxon>
        <taxon>Pseudomonadati</taxon>
        <taxon>Planctomycetota</taxon>
        <taxon>Planctomycetia</taxon>
        <taxon>Isosphaerales</taxon>
        <taxon>Isosphaeraceae</taxon>
        <taxon>Tautonia</taxon>
    </lineage>
</organism>
<evidence type="ECO:0000256" key="2">
    <source>
        <dbReference type="ARBA" id="ARBA00022741"/>
    </source>
</evidence>
<dbReference type="InterPro" id="IPR003439">
    <property type="entry name" value="ABC_transporter-like_ATP-bd"/>
</dbReference>
<comment type="caution">
    <text evidence="5">The sequence shown here is derived from an EMBL/GenBank/DDBJ whole genome shotgun (WGS) entry which is preliminary data.</text>
</comment>
<dbReference type="SUPFAM" id="SSF52540">
    <property type="entry name" value="P-loop containing nucleoside triphosphate hydrolases"/>
    <property type="match status" value="1"/>
</dbReference>
<proteinExistence type="predicted"/>